<dbReference type="GO" id="GO:0030313">
    <property type="term" value="C:cell envelope"/>
    <property type="evidence" value="ECO:0007669"/>
    <property type="project" value="UniProtKB-SubCell"/>
</dbReference>
<dbReference type="PANTHER" id="PTHR46847">
    <property type="entry name" value="D-ALLOSE-BINDING PERIPLASMIC PROTEIN-RELATED"/>
    <property type="match status" value="1"/>
</dbReference>
<dbReference type="AlphaFoldDB" id="A0A1X9M905"/>
<evidence type="ECO:0000259" key="4">
    <source>
        <dbReference type="Pfam" id="PF13407"/>
    </source>
</evidence>
<dbReference type="Gene3D" id="3.40.50.2300">
    <property type="match status" value="2"/>
</dbReference>
<dbReference type="Pfam" id="PF13407">
    <property type="entry name" value="Peripla_BP_4"/>
    <property type="match status" value="1"/>
</dbReference>
<feature type="domain" description="Periplasmic binding protein" evidence="4">
    <location>
        <begin position="50"/>
        <end position="303"/>
    </location>
</feature>
<dbReference type="InterPro" id="IPR028082">
    <property type="entry name" value="Peripla_BP_I"/>
</dbReference>
<dbReference type="PANTHER" id="PTHR46847:SF1">
    <property type="entry name" value="D-ALLOSE-BINDING PERIPLASMIC PROTEIN-RELATED"/>
    <property type="match status" value="1"/>
</dbReference>
<dbReference type="GO" id="GO:0030246">
    <property type="term" value="F:carbohydrate binding"/>
    <property type="evidence" value="ECO:0007669"/>
    <property type="project" value="UniProtKB-ARBA"/>
</dbReference>
<sequence>MNRTLLYTVLLFAFMTATGYAVYFYKQSQLTDEKIVEAMLSENDFPEYHFALIGEEMNHDYWRLVGQGAEKAEGSYDVFVEYEGPKRSNPVEQLKLLDMAIKSKVDGIIVQALNEHFTPLIDQAVAQGIPVITIDTDSSESMRSAYIGTDNYLAGQLAGKALVEDTKGEATVGIISGSFDNAHHLQRVKGFKDVVEEVEGIKIVAIEESNISRVDAEEKAYQMLSEHDNITAFYGTSSYNGVGIVAAAKSLNKQNDMYVITFDPIDENIQLLENGDIDAIVEQQPFEMGLLSIKKMVENINGEPIQEVYHTDLSIIRSSDLPNRNRQQSGSL</sequence>
<gene>
    <name evidence="5" type="primary">alsB</name>
    <name evidence="5" type="ORF">BkAM31D_01735</name>
</gene>
<dbReference type="SUPFAM" id="SSF53822">
    <property type="entry name" value="Periplasmic binding protein-like I"/>
    <property type="match status" value="1"/>
</dbReference>
<reference evidence="5 6" key="1">
    <citation type="submission" date="2017-04" db="EMBL/GenBank/DDBJ databases">
        <title>Bacillus krulwichiae AM31D Genome sequencing and assembly.</title>
        <authorList>
            <person name="Krulwich T.A."/>
            <person name="Anastor L."/>
            <person name="Ehrlich R."/>
            <person name="Ehrlich G.D."/>
            <person name="Janto B."/>
        </authorList>
    </citation>
    <scope>NUCLEOTIDE SEQUENCE [LARGE SCALE GENOMIC DNA]</scope>
    <source>
        <strain evidence="5 6">AM31D</strain>
    </source>
</reference>
<comment type="subcellular location">
    <subcellularLocation>
        <location evidence="1">Cell envelope</location>
    </subcellularLocation>
</comment>
<proteinExistence type="inferred from homology"/>
<evidence type="ECO:0000256" key="2">
    <source>
        <dbReference type="ARBA" id="ARBA00007639"/>
    </source>
</evidence>
<accession>A0A1X9M905</accession>
<evidence type="ECO:0000256" key="1">
    <source>
        <dbReference type="ARBA" id="ARBA00004196"/>
    </source>
</evidence>
<dbReference type="KEGG" id="bkw:BkAM31D_01735"/>
<evidence type="ECO:0000313" key="6">
    <source>
        <dbReference type="Proteomes" id="UP000193006"/>
    </source>
</evidence>
<dbReference type="Proteomes" id="UP000193006">
    <property type="component" value="Chromosome"/>
</dbReference>
<dbReference type="RefSeq" id="WP_066158619.1">
    <property type="nucleotide sequence ID" value="NZ_CP020814.1"/>
</dbReference>
<keyword evidence="3" id="KW-0732">Signal</keyword>
<keyword evidence="6" id="KW-1185">Reference proteome</keyword>
<name>A0A1X9M905_9BACI</name>
<dbReference type="InterPro" id="IPR025997">
    <property type="entry name" value="SBP_2_dom"/>
</dbReference>
<evidence type="ECO:0000313" key="5">
    <source>
        <dbReference type="EMBL" id="ARK28673.1"/>
    </source>
</evidence>
<evidence type="ECO:0000256" key="3">
    <source>
        <dbReference type="ARBA" id="ARBA00022729"/>
    </source>
</evidence>
<protein>
    <submittedName>
        <fullName evidence="5">D-allose-binding periplasmic protein</fullName>
    </submittedName>
</protein>
<comment type="similarity">
    <text evidence="2">Belongs to the bacterial solute-binding protein 2 family.</text>
</comment>
<dbReference type="EMBL" id="CP020814">
    <property type="protein sequence ID" value="ARK28673.1"/>
    <property type="molecule type" value="Genomic_DNA"/>
</dbReference>
<dbReference type="STRING" id="199441.BkAM31D_01735"/>
<dbReference type="CDD" id="cd06314">
    <property type="entry name" value="PBP1_tmGBP"/>
    <property type="match status" value="1"/>
</dbReference>
<organism evidence="5 6">
    <name type="scientific">Halalkalibacter krulwichiae</name>
    <dbReference type="NCBI Taxonomy" id="199441"/>
    <lineage>
        <taxon>Bacteria</taxon>
        <taxon>Bacillati</taxon>
        <taxon>Bacillota</taxon>
        <taxon>Bacilli</taxon>
        <taxon>Bacillales</taxon>
        <taxon>Bacillaceae</taxon>
        <taxon>Halalkalibacter</taxon>
    </lineage>
</organism>